<accession>A0A0F9NVD4</accession>
<comment type="caution">
    <text evidence="1">The sequence shown here is derived from an EMBL/GenBank/DDBJ whole genome shotgun (WGS) entry which is preliminary data.</text>
</comment>
<evidence type="ECO:0000313" key="1">
    <source>
        <dbReference type="EMBL" id="KKN21769.1"/>
    </source>
</evidence>
<proteinExistence type="predicted"/>
<dbReference type="AlphaFoldDB" id="A0A0F9NVD4"/>
<name>A0A0F9NVD4_9ZZZZ</name>
<protein>
    <submittedName>
        <fullName evidence="1">Uncharacterized protein</fullName>
    </submittedName>
</protein>
<sequence>MNCELEPFGPCEGGLQRHHIIPRAALMKNKGAKRYVEQSHPEVLMADVCAKHHENAQTKYNKALLIWGKCVTYGAEYVGGVLEDLQAEFKGPRPELGLEAILHSGAVKR</sequence>
<reference evidence="1" key="1">
    <citation type="journal article" date="2015" name="Nature">
        <title>Complex archaea that bridge the gap between prokaryotes and eukaryotes.</title>
        <authorList>
            <person name="Spang A."/>
            <person name="Saw J.H."/>
            <person name="Jorgensen S.L."/>
            <person name="Zaremba-Niedzwiedzka K."/>
            <person name="Martijn J."/>
            <person name="Lind A.E."/>
            <person name="van Eijk R."/>
            <person name="Schleper C."/>
            <person name="Guy L."/>
            <person name="Ettema T.J."/>
        </authorList>
    </citation>
    <scope>NUCLEOTIDE SEQUENCE</scope>
</reference>
<dbReference type="EMBL" id="LAZR01003120">
    <property type="protein sequence ID" value="KKN21769.1"/>
    <property type="molecule type" value="Genomic_DNA"/>
</dbReference>
<gene>
    <name evidence="1" type="ORF">LCGC14_0921950</name>
</gene>
<organism evidence="1">
    <name type="scientific">marine sediment metagenome</name>
    <dbReference type="NCBI Taxonomy" id="412755"/>
    <lineage>
        <taxon>unclassified sequences</taxon>
        <taxon>metagenomes</taxon>
        <taxon>ecological metagenomes</taxon>
    </lineage>
</organism>